<keyword evidence="1" id="KW-0472">Membrane</keyword>
<comment type="caution">
    <text evidence="2">The sequence shown here is derived from an EMBL/GenBank/DDBJ whole genome shotgun (WGS) entry which is preliminary data.</text>
</comment>
<proteinExistence type="predicted"/>
<keyword evidence="5" id="KW-1185">Reference proteome</keyword>
<accession>A0A0M9CHP2</accession>
<feature type="transmembrane region" description="Helical" evidence="1">
    <location>
        <begin position="145"/>
        <end position="163"/>
    </location>
</feature>
<feature type="transmembrane region" description="Helical" evidence="1">
    <location>
        <begin position="103"/>
        <end position="125"/>
    </location>
</feature>
<evidence type="ECO:0000313" key="3">
    <source>
        <dbReference type="EMBL" id="SEE51450.1"/>
    </source>
</evidence>
<feature type="transmembrane region" description="Helical" evidence="1">
    <location>
        <begin position="211"/>
        <end position="230"/>
    </location>
</feature>
<dbReference type="OrthoDB" id="9811293at2"/>
<dbReference type="InterPro" id="IPR007354">
    <property type="entry name" value="CruF-like"/>
</dbReference>
<feature type="transmembrane region" description="Helical" evidence="1">
    <location>
        <begin position="64"/>
        <end position="83"/>
    </location>
</feature>
<name>A0A0M9CHP2_9FLAO</name>
<sequence length="231" mass="27087">MTSSSLFKRKYKLALGISLLFHLSAIIGLLFTDYHDFFIDNTPLNLIISMLLVLYTHQKINKSLWFFFSACIFAGLTYEVIGINTGLLFGDYEYSSVMGYKIFGVPVLLGVLWFTTMYCVGILTYQVYNWLKVKYNFTISNQLEIHLLAIIAAFIAVFLDLFLEPVAIKLNFWQWFPYGEIPIYNYVCWFFGSLILQYLFVILKFNKQNKFAVYLFIIQLIFFITISLFFK</sequence>
<dbReference type="AlphaFoldDB" id="A0A0M9CHP2"/>
<keyword evidence="1" id="KW-0812">Transmembrane</keyword>
<evidence type="ECO:0000313" key="5">
    <source>
        <dbReference type="Proteomes" id="UP000183071"/>
    </source>
</evidence>
<feature type="transmembrane region" description="Helical" evidence="1">
    <location>
        <begin position="12"/>
        <end position="31"/>
    </location>
</feature>
<dbReference type="Pfam" id="PF04240">
    <property type="entry name" value="Caroten_synth"/>
    <property type="match status" value="1"/>
</dbReference>
<dbReference type="STRING" id="1300348.I602_2302"/>
<protein>
    <submittedName>
        <fullName evidence="3">Membrane protein</fullName>
    </submittedName>
</protein>
<dbReference type="PANTHER" id="PTHR39419">
    <property type="entry name" value="SLL0814 PROTEIN"/>
    <property type="match status" value="1"/>
</dbReference>
<dbReference type="Proteomes" id="UP000183071">
    <property type="component" value="Unassembled WGS sequence"/>
</dbReference>
<reference evidence="3 5" key="2">
    <citation type="submission" date="2016-10" db="EMBL/GenBank/DDBJ databases">
        <authorList>
            <person name="Varghese N."/>
            <person name="Submissions S."/>
        </authorList>
    </citation>
    <scope>NUCLEOTIDE SEQUENCE [LARGE SCALE GENOMIC DNA]</scope>
    <source>
        <strain evidence="3 5">DSW-5</strain>
    </source>
</reference>
<dbReference type="PATRIC" id="fig|1300348.6.peg.2303"/>
<dbReference type="Proteomes" id="UP000037716">
    <property type="component" value="Unassembled WGS sequence"/>
</dbReference>
<organism evidence="2 4">
    <name type="scientific">Polaribacter dokdonensis DSW-5</name>
    <dbReference type="NCBI Taxonomy" id="1300348"/>
    <lineage>
        <taxon>Bacteria</taxon>
        <taxon>Pseudomonadati</taxon>
        <taxon>Bacteroidota</taxon>
        <taxon>Flavobacteriia</taxon>
        <taxon>Flavobacteriales</taxon>
        <taxon>Flavobacteriaceae</taxon>
    </lineage>
</organism>
<dbReference type="RefSeq" id="WP_053974821.1">
    <property type="nucleotide sequence ID" value="NZ_FNUE01000002.1"/>
</dbReference>
<evidence type="ECO:0000313" key="4">
    <source>
        <dbReference type="Proteomes" id="UP000037716"/>
    </source>
</evidence>
<feature type="transmembrane region" description="Helical" evidence="1">
    <location>
        <begin position="183"/>
        <end position="204"/>
    </location>
</feature>
<dbReference type="PANTHER" id="PTHR39419:SF1">
    <property type="entry name" value="SLL0814 PROTEIN"/>
    <property type="match status" value="1"/>
</dbReference>
<keyword evidence="1" id="KW-1133">Transmembrane helix</keyword>
<feature type="transmembrane region" description="Helical" evidence="1">
    <location>
        <begin position="37"/>
        <end position="57"/>
    </location>
</feature>
<evidence type="ECO:0000256" key="1">
    <source>
        <dbReference type="SAM" id="Phobius"/>
    </source>
</evidence>
<reference evidence="2 4" key="1">
    <citation type="submission" date="2015-07" db="EMBL/GenBank/DDBJ databases">
        <title>Genome of Polaribacter dokdonenesis DSW-5, isolated from seawater off Dokdo in Korea.</title>
        <authorList>
            <person name="Yoon K."/>
            <person name="Song J.Y."/>
            <person name="Kim J.F."/>
        </authorList>
    </citation>
    <scope>NUCLEOTIDE SEQUENCE [LARGE SCALE GENOMIC DNA]</scope>
    <source>
        <strain evidence="2 4">DSW-5</strain>
    </source>
</reference>
<evidence type="ECO:0000313" key="2">
    <source>
        <dbReference type="EMBL" id="KOY52742.1"/>
    </source>
</evidence>
<dbReference type="EMBL" id="LGBR01000001">
    <property type="protein sequence ID" value="KOY52742.1"/>
    <property type="molecule type" value="Genomic_DNA"/>
</dbReference>
<dbReference type="EMBL" id="FNUE01000002">
    <property type="protein sequence ID" value="SEE51450.1"/>
    <property type="molecule type" value="Genomic_DNA"/>
</dbReference>
<gene>
    <name evidence="2" type="ORF">I602_2302</name>
    <name evidence="3" type="ORF">SAMN05444353_2077</name>
</gene>